<keyword evidence="2" id="KW-1185">Reference proteome</keyword>
<name>S0FK64_RUMCE</name>
<dbReference type="RefSeq" id="WP_004629796.1">
    <property type="nucleotide sequence ID" value="NZ_AORV01000065.1"/>
</dbReference>
<dbReference type="EMBL" id="AORV01000065">
    <property type="protein sequence ID" value="EMS69554.1"/>
    <property type="molecule type" value="Genomic_DNA"/>
</dbReference>
<dbReference type="InterPro" id="IPR051805">
    <property type="entry name" value="Dehydratase_Activator_Redct"/>
</dbReference>
<gene>
    <name evidence="1" type="ORF">CTER_4701</name>
</gene>
<evidence type="ECO:0000313" key="1">
    <source>
        <dbReference type="EMBL" id="EMS69554.1"/>
    </source>
</evidence>
<dbReference type="AlphaFoldDB" id="S0FK64"/>
<accession>S0FK64</accession>
<dbReference type="PANTHER" id="PTHR32329:SF2">
    <property type="entry name" value="BIFUNCTIONAL PROTEIN [INCLUDES 2-HYDROXYACYL-COA DEHYDRATASE (N-TER) AND ITS ACTIVATOR DOMAIN (C_TERM)"/>
    <property type="match status" value="1"/>
</dbReference>
<comment type="caution">
    <text evidence="1">The sequence shown here is derived from an EMBL/GenBank/DDBJ whole genome shotgun (WGS) entry which is preliminary data.</text>
</comment>
<dbReference type="eggNOG" id="COG3581">
    <property type="taxonomic scope" value="Bacteria"/>
</dbReference>
<protein>
    <recommendedName>
        <fullName evidence="3">DUF2229 domain-containing protein</fullName>
    </recommendedName>
</protein>
<evidence type="ECO:0008006" key="3">
    <source>
        <dbReference type="Google" id="ProtNLM"/>
    </source>
</evidence>
<evidence type="ECO:0000313" key="2">
    <source>
        <dbReference type="Proteomes" id="UP000014155"/>
    </source>
</evidence>
<organism evidence="1 2">
    <name type="scientific">Ruminiclostridium cellobioparum subsp. termitidis CT1112</name>
    <dbReference type="NCBI Taxonomy" id="1195236"/>
    <lineage>
        <taxon>Bacteria</taxon>
        <taxon>Bacillati</taxon>
        <taxon>Bacillota</taxon>
        <taxon>Clostridia</taxon>
        <taxon>Eubacteriales</taxon>
        <taxon>Oscillospiraceae</taxon>
        <taxon>Ruminiclostridium</taxon>
    </lineage>
</organism>
<proteinExistence type="predicted"/>
<dbReference type="Proteomes" id="UP000014155">
    <property type="component" value="Unassembled WGS sequence"/>
</dbReference>
<sequence length="371" mass="41294">MKITFPHIGNTYITAKSFLDDFGSEYVVPPFNTNKTLELGSKYTSEAHCLPFKLFVGNMLQAHEMGADTMLITGGCGPCKLGYFGEMLKKTAVEIGIKMDIITLEVPDQGMKELAARIKKVSGGSNYLNVAKAVNAAKNVAVQLDNLERLSRIKRARQLEKGSVDKIYRGFQTGILEVSGSKEILKFIRQTEKTLKKLPVNEKARPLKVGIVGEIYTTIEPYANFSIERMLGNMGVEVTRQVTVSGWIINDMLKKGLHLPVESEDVRESKAYMSSMVGGHAHHTVGNTVVHAKEGYDGVIHIYPLGCMPEIVSQAILPAVEENHQIPVMTIIRDEMTGEAGFNTRVEAFVDLIKKRREEHLNEQNKMLYGY</sequence>
<dbReference type="Gene3D" id="3.40.50.11900">
    <property type="match status" value="1"/>
</dbReference>
<reference evidence="1 2" key="1">
    <citation type="journal article" date="2013" name="Genome Announc.">
        <title>Draft Genome Sequence of the Cellulolytic, Mesophilic, Anaerobic Bacterium Clostridium termitidis Strain CT1112 (DSM 5398).</title>
        <authorList>
            <person name="Lal S."/>
            <person name="Ramachandran U."/>
            <person name="Zhang X."/>
            <person name="Munir R."/>
            <person name="Sparling R."/>
            <person name="Levin D.B."/>
        </authorList>
    </citation>
    <scope>NUCLEOTIDE SEQUENCE [LARGE SCALE GENOMIC DNA]</scope>
    <source>
        <strain evidence="1 2">CT1112</strain>
    </source>
</reference>
<dbReference type="PANTHER" id="PTHR32329">
    <property type="entry name" value="BIFUNCTIONAL PROTEIN [INCLUDES 2-HYDROXYACYL-COA DEHYDRATASE (N-TER) AND ITS ACTIVATOR DOMAIN (C_TERM)-RELATED"/>
    <property type="match status" value="1"/>
</dbReference>
<dbReference type="STRING" id="1195236.CTER_4701"/>
<dbReference type="PATRIC" id="fig|1195236.3.peg.4885"/>